<evidence type="ECO:0000313" key="3">
    <source>
        <dbReference type="EMBL" id="CEI60280.1"/>
    </source>
</evidence>
<feature type="region of interest" description="Disordered" evidence="1">
    <location>
        <begin position="149"/>
        <end position="170"/>
    </location>
</feature>
<evidence type="ECO:0000256" key="1">
    <source>
        <dbReference type="SAM" id="MobiDB-lite"/>
    </source>
</evidence>
<sequence>MPSTKAIAVAVAALAASGVGASNCKPSPTTSTEITATTTSEASATTSTCDNYELKAESEIETEELNCNARGAFKDGDSYTIPSWTVYDCATSCFNYEQFACELINFTPGEEPGIQGSCTLYPDNEVFPAPRGGIPGYYDKRCFRCSPSGGGRGGRGGSRGGSRRSYRGRV</sequence>
<proteinExistence type="predicted"/>
<keyword evidence="2" id="KW-0732">Signal</keyword>
<feature type="compositionally biased region" description="Basic residues" evidence="1">
    <location>
        <begin position="161"/>
        <end position="170"/>
    </location>
</feature>
<feature type="chain" id="PRO_5014888810" evidence="2">
    <location>
        <begin position="22"/>
        <end position="170"/>
    </location>
</feature>
<name>A0A2L2TJ64_9HYPO</name>
<dbReference type="EMBL" id="LN649230">
    <property type="protein sequence ID" value="CEI60280.1"/>
    <property type="molecule type" value="Genomic_DNA"/>
</dbReference>
<dbReference type="OrthoDB" id="5076774at2759"/>
<organism evidence="3 4">
    <name type="scientific">Fusarium venenatum</name>
    <dbReference type="NCBI Taxonomy" id="56646"/>
    <lineage>
        <taxon>Eukaryota</taxon>
        <taxon>Fungi</taxon>
        <taxon>Dikarya</taxon>
        <taxon>Ascomycota</taxon>
        <taxon>Pezizomycotina</taxon>
        <taxon>Sordariomycetes</taxon>
        <taxon>Hypocreomycetidae</taxon>
        <taxon>Hypocreales</taxon>
        <taxon>Nectriaceae</taxon>
        <taxon>Fusarium</taxon>
    </lineage>
</organism>
<dbReference type="KEGG" id="fvn:FVRRES_04716"/>
<accession>A0A2L2TJ64</accession>
<evidence type="ECO:0000256" key="2">
    <source>
        <dbReference type="SAM" id="SignalP"/>
    </source>
</evidence>
<reference evidence="4" key="1">
    <citation type="submission" date="2014-10" db="EMBL/GenBank/DDBJ databases">
        <authorList>
            <person name="King R."/>
        </authorList>
    </citation>
    <scope>NUCLEOTIDE SEQUENCE [LARGE SCALE GENOMIC DNA]</scope>
    <source>
        <strain evidence="4">A3/5</strain>
    </source>
</reference>
<dbReference type="AlphaFoldDB" id="A0A2L2TJ64"/>
<dbReference type="GeneID" id="37256355"/>
<evidence type="ECO:0000313" key="4">
    <source>
        <dbReference type="Proteomes" id="UP000245910"/>
    </source>
</evidence>
<protein>
    <submittedName>
        <fullName evidence="3">Uncharacterized protein</fullName>
    </submittedName>
</protein>
<feature type="compositionally biased region" description="Gly residues" evidence="1">
    <location>
        <begin position="149"/>
        <end position="160"/>
    </location>
</feature>
<dbReference type="RefSeq" id="XP_025584000.1">
    <property type="nucleotide sequence ID" value="XM_025733056.2"/>
</dbReference>
<keyword evidence="4" id="KW-1185">Reference proteome</keyword>
<feature type="signal peptide" evidence="2">
    <location>
        <begin position="1"/>
        <end position="21"/>
    </location>
</feature>
<dbReference type="Proteomes" id="UP000245910">
    <property type="component" value="Chromosome II"/>
</dbReference>